<proteinExistence type="inferred from homology"/>
<dbReference type="Gene3D" id="3.40.50.300">
    <property type="entry name" value="P-loop containing nucleotide triphosphate hydrolases"/>
    <property type="match status" value="1"/>
</dbReference>
<dbReference type="InterPro" id="IPR001482">
    <property type="entry name" value="T2SS/T4SS_dom"/>
</dbReference>
<name>J0XS04_9ACTO</name>
<comment type="caution">
    <text evidence="3">The sequence shown here is derived from an EMBL/GenBank/DDBJ whole genome shotgun (WGS) entry which is preliminary data.</text>
</comment>
<dbReference type="InterPro" id="IPR050921">
    <property type="entry name" value="T4SS_GSP_E_ATPase"/>
</dbReference>
<evidence type="ECO:0000256" key="1">
    <source>
        <dbReference type="ARBA" id="ARBA00006611"/>
    </source>
</evidence>
<dbReference type="GO" id="GO:0016887">
    <property type="term" value="F:ATP hydrolysis activity"/>
    <property type="evidence" value="ECO:0007669"/>
    <property type="project" value="InterPro"/>
</dbReference>
<dbReference type="SUPFAM" id="SSF52540">
    <property type="entry name" value="P-loop containing nucleoside triphosphate hydrolases"/>
    <property type="match status" value="1"/>
</dbReference>
<dbReference type="CDD" id="cd01130">
    <property type="entry name" value="VirB11-like_ATPase"/>
    <property type="match status" value="1"/>
</dbReference>
<reference evidence="3 4" key="1">
    <citation type="submission" date="2012-05" db="EMBL/GenBank/DDBJ databases">
        <authorList>
            <person name="Harkins D.M."/>
            <person name="Madupu R."/>
            <person name="Durkin A.S."/>
            <person name="Torralba M."/>
            <person name="Methe B."/>
            <person name="Sutton G.G."/>
            <person name="Nelson K.E."/>
        </authorList>
    </citation>
    <scope>NUCLEOTIDE SEQUENCE [LARGE SCALE GENOMIC DNA]</scope>
    <source>
        <strain evidence="3 4">F0490</strain>
    </source>
</reference>
<accession>J0XS04</accession>
<protein>
    <submittedName>
        <fullName evidence="3">Type II/IV secretion system protein</fullName>
    </submittedName>
</protein>
<dbReference type="Gene3D" id="3.30.450.380">
    <property type="match status" value="1"/>
</dbReference>
<evidence type="ECO:0000313" key="4">
    <source>
        <dbReference type="Proteomes" id="UP000004578"/>
    </source>
</evidence>
<dbReference type="InterPro" id="IPR027417">
    <property type="entry name" value="P-loop_NTPase"/>
</dbReference>
<sequence>MEVAMDDALVEEHAAWVRERLAARAINPAREAGRVARTIDEAVEALAHPLSPQERDQLVRALMAEICGLGPIQDLLDDPEVEEVWINSASRVFAARAGVSELTTLILREEQVRDLVERMLAHSGRRLDLSHPFVDATLDTGERLHVVIPPVTSQSWSVNIRKHVQRARTLADLVDAGMVPAPVAAFLRAAVAVGLSVVVSGGTQAGKTTLLRALAGELPRSRRVVTCEEVFELSLANWDHVAMQTRPPSVEGRGEIALRDLVRESLRMRPECLVVGEVRGAEALDLLVALNAGVPGMATVHANSAREALDKLAVLPLLAGENVTSGFVVPTLAASADLVCHVHRAPDGLRYLSEVLAVPGRVEGTRIETAVLWEYDGARLERGSGGLDMHERFAAAGYSLSDLLSWGRS</sequence>
<feature type="domain" description="Bacterial type II secretion system protein E" evidence="2">
    <location>
        <begin position="68"/>
        <end position="320"/>
    </location>
</feature>
<evidence type="ECO:0000259" key="2">
    <source>
        <dbReference type="Pfam" id="PF00437"/>
    </source>
</evidence>
<organism evidence="3 4">
    <name type="scientific">Schaalia georgiae F0490</name>
    <dbReference type="NCBI Taxonomy" id="1125717"/>
    <lineage>
        <taxon>Bacteria</taxon>
        <taxon>Bacillati</taxon>
        <taxon>Actinomycetota</taxon>
        <taxon>Actinomycetes</taxon>
        <taxon>Actinomycetales</taxon>
        <taxon>Actinomycetaceae</taxon>
        <taxon>Schaalia</taxon>
    </lineage>
</organism>
<dbReference type="PATRIC" id="fig|1125717.3.peg.130"/>
<dbReference type="PANTHER" id="PTHR30486">
    <property type="entry name" value="TWITCHING MOTILITY PROTEIN PILT"/>
    <property type="match status" value="1"/>
</dbReference>
<dbReference type="EMBL" id="AKFS01000019">
    <property type="protein sequence ID" value="EJF51616.1"/>
    <property type="molecule type" value="Genomic_DNA"/>
</dbReference>
<gene>
    <name evidence="3" type="ORF">HMPREF1317_2067</name>
</gene>
<dbReference type="Proteomes" id="UP000004578">
    <property type="component" value="Unassembled WGS sequence"/>
</dbReference>
<dbReference type="Pfam" id="PF00437">
    <property type="entry name" value="T2SSE"/>
    <property type="match status" value="1"/>
</dbReference>
<dbReference type="PANTHER" id="PTHR30486:SF6">
    <property type="entry name" value="TYPE IV PILUS RETRACTATION ATPASE PILT"/>
    <property type="match status" value="1"/>
</dbReference>
<evidence type="ECO:0000313" key="3">
    <source>
        <dbReference type="EMBL" id="EJF51616.1"/>
    </source>
</evidence>
<dbReference type="AlphaFoldDB" id="J0XS04"/>
<comment type="similarity">
    <text evidence="1">Belongs to the GSP E family.</text>
</comment>
<keyword evidence="4" id="KW-1185">Reference proteome</keyword>